<keyword evidence="2" id="KW-1185">Reference proteome</keyword>
<dbReference type="Proteomes" id="UP000054314">
    <property type="component" value="Unassembled WGS sequence"/>
</dbReference>
<proteinExistence type="predicted"/>
<dbReference type="OrthoDB" id="9919532at2"/>
<name>A0A0A0BPI7_9CELL</name>
<dbReference type="EMBL" id="AXCZ01000168">
    <property type="protein sequence ID" value="KGM09836.1"/>
    <property type="molecule type" value="Genomic_DNA"/>
</dbReference>
<evidence type="ECO:0000313" key="2">
    <source>
        <dbReference type="Proteomes" id="UP000054314"/>
    </source>
</evidence>
<gene>
    <name evidence="1" type="ORF">N869_05935</name>
</gene>
<sequence length="195" mass="19851">MTRVWRGLSARQAEGVLLLMATVAFVAGMALTAAVMDDSPQDTGRAGAGAPLPGSTALGPVSLVLPADLGPWAPVPEERLVALREGVAGDGPDLDGVWGWVAPDGVLVTVLTAAAGAHSGVDHVEGPFAPDQRIDVPWRGGARHVAGSEVVDGVRVVVLAAELQDGTLAVISVSGPDAALEPGRLREVLGTVRLR</sequence>
<comment type="caution">
    <text evidence="1">The sequence shown here is derived from an EMBL/GenBank/DDBJ whole genome shotgun (WGS) entry which is preliminary data.</text>
</comment>
<organism evidence="1 2">
    <name type="scientific">Cellulomonas bogoriensis 69B4 = DSM 16987</name>
    <dbReference type="NCBI Taxonomy" id="1386082"/>
    <lineage>
        <taxon>Bacteria</taxon>
        <taxon>Bacillati</taxon>
        <taxon>Actinomycetota</taxon>
        <taxon>Actinomycetes</taxon>
        <taxon>Micrococcales</taxon>
        <taxon>Cellulomonadaceae</taxon>
        <taxon>Cellulomonas</taxon>
    </lineage>
</organism>
<reference evidence="1 2" key="1">
    <citation type="submission" date="2013-08" db="EMBL/GenBank/DDBJ databases">
        <title>Genome sequencing of Cellulomonas bogoriensis 69B4.</title>
        <authorList>
            <person name="Chen F."/>
            <person name="Li Y."/>
            <person name="Wang G."/>
        </authorList>
    </citation>
    <scope>NUCLEOTIDE SEQUENCE [LARGE SCALE GENOMIC DNA]</scope>
    <source>
        <strain evidence="1 2">69B4</strain>
    </source>
</reference>
<protein>
    <submittedName>
        <fullName evidence="1">Uncharacterized protein</fullName>
    </submittedName>
</protein>
<evidence type="ECO:0000313" key="1">
    <source>
        <dbReference type="EMBL" id="KGM09836.1"/>
    </source>
</evidence>
<dbReference type="AlphaFoldDB" id="A0A0A0BPI7"/>
<accession>A0A0A0BPI7</accession>